<evidence type="ECO:0000313" key="3">
    <source>
        <dbReference type="Proteomes" id="UP000031668"/>
    </source>
</evidence>
<dbReference type="Proteomes" id="UP000031668">
    <property type="component" value="Unassembled WGS sequence"/>
</dbReference>
<name>A0A0C2M904_THEKT</name>
<keyword evidence="1" id="KW-1133">Transmembrane helix</keyword>
<comment type="caution">
    <text evidence="2">The sequence shown here is derived from an EMBL/GenBank/DDBJ whole genome shotgun (WGS) entry which is preliminary data.</text>
</comment>
<sequence length="233" mass="25745">MSKPVQSSPLQIKLPVREISISFEVASTPEELSILKESESQVKMTEPLKYIIQVTNPMTAATFNLPIITIDLQLALDGQEIFTVSRLIAPNSLSPTDCKNELIGSCSPNTFYFSAQQLLPLEVLNFEVELSKTSYTGLLVDKKVSIISAKIVLSHETLEKEIETITVSTKVSGRTKPMNTVYIIAACVSFGVGIILLSILTFISYKVNKQTNSDEIDEKDKGCCIKRIINILK</sequence>
<organism evidence="2 3">
    <name type="scientific">Thelohanellus kitauei</name>
    <name type="common">Myxosporean</name>
    <dbReference type="NCBI Taxonomy" id="669202"/>
    <lineage>
        <taxon>Eukaryota</taxon>
        <taxon>Metazoa</taxon>
        <taxon>Cnidaria</taxon>
        <taxon>Myxozoa</taxon>
        <taxon>Myxosporea</taxon>
        <taxon>Bivalvulida</taxon>
        <taxon>Platysporina</taxon>
        <taxon>Myxobolidae</taxon>
        <taxon>Thelohanellus</taxon>
    </lineage>
</organism>
<keyword evidence="1" id="KW-0812">Transmembrane</keyword>
<evidence type="ECO:0000256" key="1">
    <source>
        <dbReference type="SAM" id="Phobius"/>
    </source>
</evidence>
<keyword evidence="3" id="KW-1185">Reference proteome</keyword>
<gene>
    <name evidence="2" type="ORF">RF11_06007</name>
</gene>
<accession>A0A0C2M904</accession>
<dbReference type="AlphaFoldDB" id="A0A0C2M904"/>
<feature type="transmembrane region" description="Helical" evidence="1">
    <location>
        <begin position="181"/>
        <end position="203"/>
    </location>
</feature>
<evidence type="ECO:0000313" key="2">
    <source>
        <dbReference type="EMBL" id="KII60799.1"/>
    </source>
</evidence>
<keyword evidence="1" id="KW-0472">Membrane</keyword>
<dbReference type="EMBL" id="JWZT01005429">
    <property type="protein sequence ID" value="KII60799.1"/>
    <property type="molecule type" value="Genomic_DNA"/>
</dbReference>
<protein>
    <submittedName>
        <fullName evidence="2">Uncharacterized protein</fullName>
    </submittedName>
</protein>
<reference evidence="2 3" key="1">
    <citation type="journal article" date="2014" name="Genome Biol. Evol.">
        <title>The genome of the myxosporean Thelohanellus kitauei shows adaptations to nutrient acquisition within its fish host.</title>
        <authorList>
            <person name="Yang Y."/>
            <person name="Xiong J."/>
            <person name="Zhou Z."/>
            <person name="Huo F."/>
            <person name="Miao W."/>
            <person name="Ran C."/>
            <person name="Liu Y."/>
            <person name="Zhang J."/>
            <person name="Feng J."/>
            <person name="Wang M."/>
            <person name="Wang M."/>
            <person name="Wang L."/>
            <person name="Yao B."/>
        </authorList>
    </citation>
    <scope>NUCLEOTIDE SEQUENCE [LARGE SCALE GENOMIC DNA]</scope>
    <source>
        <strain evidence="2">Wuqing</strain>
    </source>
</reference>
<proteinExistence type="predicted"/>